<feature type="domain" description="Zn(2)-C6 fungal-type" evidence="3">
    <location>
        <begin position="85"/>
        <end position="115"/>
    </location>
</feature>
<dbReference type="GO" id="GO:0000981">
    <property type="term" value="F:DNA-binding transcription factor activity, RNA polymerase II-specific"/>
    <property type="evidence" value="ECO:0007669"/>
    <property type="project" value="InterPro"/>
</dbReference>
<reference evidence="4 5" key="1">
    <citation type="submission" date="2014-04" db="EMBL/GenBank/DDBJ databases">
        <title>Evolutionary Origins and Diversification of the Mycorrhizal Mutualists.</title>
        <authorList>
            <consortium name="DOE Joint Genome Institute"/>
            <consortium name="Mycorrhizal Genomics Consortium"/>
            <person name="Kohler A."/>
            <person name="Kuo A."/>
            <person name="Nagy L.G."/>
            <person name="Floudas D."/>
            <person name="Copeland A."/>
            <person name="Barry K.W."/>
            <person name="Cichocki N."/>
            <person name="Veneault-Fourrey C."/>
            <person name="LaButti K."/>
            <person name="Lindquist E.A."/>
            <person name="Lipzen A."/>
            <person name="Lundell T."/>
            <person name="Morin E."/>
            <person name="Murat C."/>
            <person name="Riley R."/>
            <person name="Ohm R."/>
            <person name="Sun H."/>
            <person name="Tunlid A."/>
            <person name="Henrissat B."/>
            <person name="Grigoriev I.V."/>
            <person name="Hibbett D.S."/>
            <person name="Martin F."/>
        </authorList>
    </citation>
    <scope>NUCLEOTIDE SEQUENCE [LARGE SCALE GENOMIC DNA]</scope>
    <source>
        <strain evidence="4 5">Koide BX008</strain>
    </source>
</reference>
<dbReference type="InterPro" id="IPR001138">
    <property type="entry name" value="Zn2Cys6_DnaBD"/>
</dbReference>
<dbReference type="Proteomes" id="UP000054549">
    <property type="component" value="Unassembled WGS sequence"/>
</dbReference>
<dbReference type="PROSITE" id="PS00463">
    <property type="entry name" value="ZN2_CY6_FUNGAL_1"/>
    <property type="match status" value="1"/>
</dbReference>
<dbReference type="GO" id="GO:0005634">
    <property type="term" value="C:nucleus"/>
    <property type="evidence" value="ECO:0007669"/>
    <property type="project" value="TreeGrafter"/>
</dbReference>
<feature type="region of interest" description="Disordered" evidence="2">
    <location>
        <begin position="59"/>
        <end position="81"/>
    </location>
</feature>
<dbReference type="PANTHER" id="PTHR37534:SF7">
    <property type="entry name" value="TRANSCRIPTIONAL ACTIVATOR PROTEIN UGA3"/>
    <property type="match status" value="1"/>
</dbReference>
<feature type="compositionally biased region" description="Low complexity" evidence="2">
    <location>
        <begin position="138"/>
        <end position="151"/>
    </location>
</feature>
<evidence type="ECO:0000259" key="3">
    <source>
        <dbReference type="PROSITE" id="PS50048"/>
    </source>
</evidence>
<evidence type="ECO:0000256" key="1">
    <source>
        <dbReference type="ARBA" id="ARBA00023242"/>
    </source>
</evidence>
<name>A0A0C2X9I7_AMAMK</name>
<dbReference type="CDD" id="cd00067">
    <property type="entry name" value="GAL4"/>
    <property type="match status" value="1"/>
</dbReference>
<dbReference type="InParanoid" id="A0A0C2X9I7"/>
<keyword evidence="5" id="KW-1185">Reference proteome</keyword>
<evidence type="ECO:0000313" key="5">
    <source>
        <dbReference type="Proteomes" id="UP000054549"/>
    </source>
</evidence>
<dbReference type="Gene3D" id="4.10.240.10">
    <property type="entry name" value="Zn(2)-C6 fungal-type DNA-binding domain"/>
    <property type="match status" value="1"/>
</dbReference>
<dbReference type="HOGENOM" id="CLU_075613_0_0_1"/>
<feature type="region of interest" description="Disordered" evidence="2">
    <location>
        <begin position="121"/>
        <end position="201"/>
    </location>
</feature>
<accession>A0A0C2X9I7</accession>
<dbReference type="EMBL" id="KN818239">
    <property type="protein sequence ID" value="KIL65981.1"/>
    <property type="molecule type" value="Genomic_DNA"/>
</dbReference>
<protein>
    <recommendedName>
        <fullName evidence="3">Zn(2)-C6 fungal-type domain-containing protein</fullName>
    </recommendedName>
</protein>
<proteinExistence type="predicted"/>
<gene>
    <name evidence="4" type="ORF">M378DRAFT_197822</name>
</gene>
<dbReference type="OrthoDB" id="5419315at2759"/>
<dbReference type="GO" id="GO:0045944">
    <property type="term" value="P:positive regulation of transcription by RNA polymerase II"/>
    <property type="evidence" value="ECO:0007669"/>
    <property type="project" value="TreeGrafter"/>
</dbReference>
<sequence>MPAFDHDRKPHFVNSMANSIPLFVHPPFSGHGLTARDSAPVGHCVPSSYYPPQHINHGLVHVEPPPTRTTTQQRKRPKYTRSKTGCLTCRVKKIKCDETKPNCMRCTHGQRECTWPEGVPARKKTVPRKESPNALEGRPSTASSSASSTPPTRDPTPPRCIKSEDLGLLPLTSRRTSDSYLQLRPLPAESDPTRRPYLNNNCSPLYLQTTTSNVSNNLNMIPDMTYRYDQFPYPNTSYTLQSPRPVMSTSMRPMGHHQNINQWSTTETMDSYFPSLTDRSLMAHAPVNDSHTRY</sequence>
<dbReference type="Pfam" id="PF00172">
    <property type="entry name" value="Zn_clus"/>
    <property type="match status" value="1"/>
</dbReference>
<evidence type="ECO:0000256" key="2">
    <source>
        <dbReference type="SAM" id="MobiDB-lite"/>
    </source>
</evidence>
<dbReference type="GO" id="GO:0000976">
    <property type="term" value="F:transcription cis-regulatory region binding"/>
    <property type="evidence" value="ECO:0007669"/>
    <property type="project" value="TreeGrafter"/>
</dbReference>
<dbReference type="SUPFAM" id="SSF57701">
    <property type="entry name" value="Zn2/Cys6 DNA-binding domain"/>
    <property type="match status" value="1"/>
</dbReference>
<dbReference type="GO" id="GO:0008270">
    <property type="term" value="F:zinc ion binding"/>
    <property type="evidence" value="ECO:0007669"/>
    <property type="project" value="InterPro"/>
</dbReference>
<dbReference type="AlphaFoldDB" id="A0A0C2X9I7"/>
<evidence type="ECO:0000313" key="4">
    <source>
        <dbReference type="EMBL" id="KIL65981.1"/>
    </source>
</evidence>
<dbReference type="InterPro" id="IPR036864">
    <property type="entry name" value="Zn2-C6_fun-type_DNA-bd_sf"/>
</dbReference>
<dbReference type="SMART" id="SM00066">
    <property type="entry name" value="GAL4"/>
    <property type="match status" value="1"/>
</dbReference>
<dbReference type="PANTHER" id="PTHR37534">
    <property type="entry name" value="TRANSCRIPTIONAL ACTIVATOR PROTEIN UGA3"/>
    <property type="match status" value="1"/>
</dbReference>
<organism evidence="4 5">
    <name type="scientific">Amanita muscaria (strain Koide BX008)</name>
    <dbReference type="NCBI Taxonomy" id="946122"/>
    <lineage>
        <taxon>Eukaryota</taxon>
        <taxon>Fungi</taxon>
        <taxon>Dikarya</taxon>
        <taxon>Basidiomycota</taxon>
        <taxon>Agaricomycotina</taxon>
        <taxon>Agaricomycetes</taxon>
        <taxon>Agaricomycetidae</taxon>
        <taxon>Agaricales</taxon>
        <taxon>Pluteineae</taxon>
        <taxon>Amanitaceae</taxon>
        <taxon>Amanita</taxon>
    </lineage>
</organism>
<dbReference type="STRING" id="946122.A0A0C2X9I7"/>
<keyword evidence="1" id="KW-0539">Nucleus</keyword>
<dbReference type="PROSITE" id="PS50048">
    <property type="entry name" value="ZN2_CY6_FUNGAL_2"/>
    <property type="match status" value="1"/>
</dbReference>